<organism evidence="3 4">
    <name type="scientific">Azospirillum doebereinerae</name>
    <dbReference type="NCBI Taxonomy" id="92933"/>
    <lineage>
        <taxon>Bacteria</taxon>
        <taxon>Pseudomonadati</taxon>
        <taxon>Pseudomonadota</taxon>
        <taxon>Alphaproteobacteria</taxon>
        <taxon>Rhodospirillales</taxon>
        <taxon>Azospirillaceae</taxon>
        <taxon>Azospirillum</taxon>
    </lineage>
</organism>
<sequence>MPLTMRCGRLKTRSSRPSGPGKRLRCRRKPTWGTADPVEPPPIRKPHPRTIQRWYRLWNSFGRDIRLLIPHQHRRGNRKPGLPYVSNATTPYTLMAEAVERYYLHMPSKRKTYAYRQYVKACEAIQLPSASYRRFRRFIERTYTEREEFERRYGRRAAYLKYGIFDRTTPPERPLEEVEIDHCLIDLIATHPLTGRPWLTALLDRATRVILGAHLSFEPPSYACLQRALVHAFWKKDLSSIDGLAHDWPCHVVPEWIFSDNGRELRSRSLRLTEDMLDFGIVYLPVKSPWLKGAVERLFGTIGVQVFSHQEGTLLSRTKDFYDPVARARRSLPEVNRMLVKWIVDDYHMTVHGTLGARPLEKWLELTERYPVRPVPSFDHVIRMTGELVTGSISNVGVHYDGLLYADKRILEELRARRGGLKRAWTLRIDPYDLGEIAILDDETGQWHTLPCTDQDVSRHVSKYQHRVHKLIAKRNLAAGVRITVQHLRKAMALAEDSVRTLFEQGARASSV</sequence>
<reference evidence="3 4" key="1">
    <citation type="submission" date="2018-12" db="EMBL/GenBank/DDBJ databases">
        <authorList>
            <person name="Yang Y."/>
        </authorList>
    </citation>
    <scope>NUCLEOTIDE SEQUENCE [LARGE SCALE GENOMIC DNA]</scope>
    <source>
        <strain evidence="3 4">GSF71</strain>
    </source>
</reference>
<name>A0A433IZ18_9PROT</name>
<dbReference type="PROSITE" id="PS50994">
    <property type="entry name" value="INTEGRASE"/>
    <property type="match status" value="1"/>
</dbReference>
<dbReference type="Proteomes" id="UP000280346">
    <property type="component" value="Unassembled WGS sequence"/>
</dbReference>
<dbReference type="InterPro" id="IPR012337">
    <property type="entry name" value="RNaseH-like_sf"/>
</dbReference>
<dbReference type="OrthoDB" id="5287589at2"/>
<dbReference type="EMBL" id="RZIJ01000063">
    <property type="protein sequence ID" value="RUQ59568.1"/>
    <property type="molecule type" value="Genomic_DNA"/>
</dbReference>
<comment type="caution">
    <text evidence="3">The sequence shown here is derived from an EMBL/GenBank/DDBJ whole genome shotgun (WGS) entry which is preliminary data.</text>
</comment>
<keyword evidence="4" id="KW-1185">Reference proteome</keyword>
<dbReference type="Gene3D" id="3.30.420.10">
    <property type="entry name" value="Ribonuclease H-like superfamily/Ribonuclease H"/>
    <property type="match status" value="1"/>
</dbReference>
<gene>
    <name evidence="3" type="ORF">EJ913_31080</name>
</gene>
<dbReference type="GO" id="GO:0003676">
    <property type="term" value="F:nucleic acid binding"/>
    <property type="evidence" value="ECO:0007669"/>
    <property type="project" value="InterPro"/>
</dbReference>
<feature type="domain" description="Integrase catalytic" evidence="2">
    <location>
        <begin position="170"/>
        <end position="367"/>
    </location>
</feature>
<evidence type="ECO:0000313" key="3">
    <source>
        <dbReference type="EMBL" id="RUQ59568.1"/>
    </source>
</evidence>
<evidence type="ECO:0000256" key="1">
    <source>
        <dbReference type="SAM" id="MobiDB-lite"/>
    </source>
</evidence>
<evidence type="ECO:0000259" key="2">
    <source>
        <dbReference type="PROSITE" id="PS50994"/>
    </source>
</evidence>
<dbReference type="InterPro" id="IPR036397">
    <property type="entry name" value="RNaseH_sf"/>
</dbReference>
<accession>A0A433IZ18</accession>
<dbReference type="AlphaFoldDB" id="A0A433IZ18"/>
<dbReference type="InterPro" id="IPR001584">
    <property type="entry name" value="Integrase_cat-core"/>
</dbReference>
<evidence type="ECO:0000313" key="4">
    <source>
        <dbReference type="Proteomes" id="UP000280346"/>
    </source>
</evidence>
<proteinExistence type="predicted"/>
<feature type="region of interest" description="Disordered" evidence="1">
    <location>
        <begin position="1"/>
        <end position="45"/>
    </location>
</feature>
<protein>
    <submittedName>
        <fullName evidence="3">Transposase</fullName>
    </submittedName>
</protein>
<dbReference type="GO" id="GO:0015074">
    <property type="term" value="P:DNA integration"/>
    <property type="evidence" value="ECO:0007669"/>
    <property type="project" value="InterPro"/>
</dbReference>
<dbReference type="SUPFAM" id="SSF53098">
    <property type="entry name" value="Ribonuclease H-like"/>
    <property type="match status" value="1"/>
</dbReference>